<dbReference type="EMBL" id="MQUR01000088">
    <property type="protein sequence ID" value="OLZ58232.1"/>
    <property type="molecule type" value="Genomic_DNA"/>
</dbReference>
<evidence type="ECO:0000313" key="3">
    <source>
        <dbReference type="Proteomes" id="UP000187151"/>
    </source>
</evidence>
<comment type="caution">
    <text evidence="2">The sequence shown here is derived from an EMBL/GenBank/DDBJ whole genome shotgun (WGS) entry which is preliminary data.</text>
</comment>
<accession>A0ABX3FXM5</accession>
<dbReference type="Proteomes" id="UP000187151">
    <property type="component" value="Unassembled WGS sequence"/>
</dbReference>
<dbReference type="RefSeq" id="WP_076046428.1">
    <property type="nucleotide sequence ID" value="NZ_MQUR01000088.1"/>
</dbReference>
<evidence type="ECO:0000256" key="1">
    <source>
        <dbReference type="SAM" id="MobiDB-lite"/>
    </source>
</evidence>
<reference evidence="2 3" key="1">
    <citation type="submission" date="2016-01" db="EMBL/GenBank/DDBJ databases">
        <title>Streptomyces amritsarensis strain MTCC 11845 genome sequencing and assembly.</title>
        <authorList>
            <person name="Sharma D."/>
            <person name="Nair G.R."/>
            <person name="Kaur G."/>
            <person name="Manhas R.K."/>
            <person name="Mayilraj S."/>
        </authorList>
    </citation>
    <scope>NUCLEOTIDE SEQUENCE [LARGE SCALE GENOMIC DNA]</scope>
    <source>
        <strain evidence="2 3">MTCC 11845</strain>
    </source>
</reference>
<name>A0ABX3FXM5_9ACTN</name>
<proteinExistence type="predicted"/>
<organism evidence="2 3">
    <name type="scientific">Streptomyces amritsarensis</name>
    <dbReference type="NCBI Taxonomy" id="681158"/>
    <lineage>
        <taxon>Bacteria</taxon>
        <taxon>Bacillati</taxon>
        <taxon>Actinomycetota</taxon>
        <taxon>Actinomycetes</taxon>
        <taxon>Kitasatosporales</taxon>
        <taxon>Streptomycetaceae</taxon>
        <taxon>Streptomyces</taxon>
    </lineage>
</organism>
<gene>
    <name evidence="2" type="ORF">AVW11_28405</name>
</gene>
<feature type="compositionally biased region" description="Basic and acidic residues" evidence="1">
    <location>
        <begin position="14"/>
        <end position="26"/>
    </location>
</feature>
<feature type="region of interest" description="Disordered" evidence="1">
    <location>
        <begin position="1"/>
        <end position="26"/>
    </location>
</feature>
<evidence type="ECO:0000313" key="2">
    <source>
        <dbReference type="EMBL" id="OLZ58232.1"/>
    </source>
</evidence>
<keyword evidence="3" id="KW-1185">Reference proteome</keyword>
<sequence>MPESDKPTSNGSEDEGRPPVRGEGRTTVREMLLAGVVQAVMADVADETAHWFVRCLVRLYEMLVSHL</sequence>
<protein>
    <recommendedName>
        <fullName evidence="4">TetR family transcriptional regulator</fullName>
    </recommendedName>
</protein>
<evidence type="ECO:0008006" key="4">
    <source>
        <dbReference type="Google" id="ProtNLM"/>
    </source>
</evidence>